<evidence type="ECO:0000313" key="3">
    <source>
        <dbReference type="Proteomes" id="UP001396334"/>
    </source>
</evidence>
<evidence type="ECO:0000256" key="1">
    <source>
        <dbReference type="SAM" id="MobiDB-lite"/>
    </source>
</evidence>
<dbReference type="EMBL" id="JBBPBN010000019">
    <property type="protein sequence ID" value="KAK9018205.1"/>
    <property type="molecule type" value="Genomic_DNA"/>
</dbReference>
<reference evidence="2 3" key="1">
    <citation type="journal article" date="2024" name="G3 (Bethesda)">
        <title>Genome assembly of Hibiscus sabdariffa L. provides insights into metabolisms of medicinal natural products.</title>
        <authorList>
            <person name="Kim T."/>
        </authorList>
    </citation>
    <scope>NUCLEOTIDE SEQUENCE [LARGE SCALE GENOMIC DNA]</scope>
    <source>
        <strain evidence="2">TK-2024</strain>
        <tissue evidence="2">Old leaves</tissue>
    </source>
</reference>
<keyword evidence="3" id="KW-1185">Reference proteome</keyword>
<dbReference type="Proteomes" id="UP001396334">
    <property type="component" value="Unassembled WGS sequence"/>
</dbReference>
<sequence length="159" mass="17729">MTDLISPTSEPPDKQAQTTHVSAPRIPTDTSLQSNQIHEVSDASGSCLLCNEADGYVLHVLRDCRVSSAAWQQLILASHSQFFFTLTCRIGLLDIYAHRQHTQNRISLGYPYFFRLFGNYGKVEMMLSSTMLCIPKRLLLTAPSDGLDITQEVVRNALA</sequence>
<feature type="region of interest" description="Disordered" evidence="1">
    <location>
        <begin position="1"/>
        <end position="28"/>
    </location>
</feature>
<organism evidence="2 3">
    <name type="scientific">Hibiscus sabdariffa</name>
    <name type="common">roselle</name>
    <dbReference type="NCBI Taxonomy" id="183260"/>
    <lineage>
        <taxon>Eukaryota</taxon>
        <taxon>Viridiplantae</taxon>
        <taxon>Streptophyta</taxon>
        <taxon>Embryophyta</taxon>
        <taxon>Tracheophyta</taxon>
        <taxon>Spermatophyta</taxon>
        <taxon>Magnoliopsida</taxon>
        <taxon>eudicotyledons</taxon>
        <taxon>Gunneridae</taxon>
        <taxon>Pentapetalae</taxon>
        <taxon>rosids</taxon>
        <taxon>malvids</taxon>
        <taxon>Malvales</taxon>
        <taxon>Malvaceae</taxon>
        <taxon>Malvoideae</taxon>
        <taxon>Hibiscus</taxon>
    </lineage>
</organism>
<name>A0ABR2RZ00_9ROSI</name>
<protein>
    <recommendedName>
        <fullName evidence="4">Reverse transcriptase zinc-binding domain-containing protein</fullName>
    </recommendedName>
</protein>
<accession>A0ABR2RZ00</accession>
<comment type="caution">
    <text evidence="2">The sequence shown here is derived from an EMBL/GenBank/DDBJ whole genome shotgun (WGS) entry which is preliminary data.</text>
</comment>
<gene>
    <name evidence="2" type="ORF">V6N11_001184</name>
</gene>
<evidence type="ECO:0000313" key="2">
    <source>
        <dbReference type="EMBL" id="KAK9018205.1"/>
    </source>
</evidence>
<proteinExistence type="predicted"/>
<evidence type="ECO:0008006" key="4">
    <source>
        <dbReference type="Google" id="ProtNLM"/>
    </source>
</evidence>